<organism evidence="1 2">
    <name type="scientific">Methylocella silvestris</name>
    <dbReference type="NCBI Taxonomy" id="199596"/>
    <lineage>
        <taxon>Bacteria</taxon>
        <taxon>Pseudomonadati</taxon>
        <taxon>Pseudomonadota</taxon>
        <taxon>Alphaproteobacteria</taxon>
        <taxon>Hyphomicrobiales</taxon>
        <taxon>Beijerinckiaceae</taxon>
        <taxon>Methylocella</taxon>
    </lineage>
</organism>
<sequence length="201" mass="21952">MTECSDCGSLEFRFGPLSDGSAGMICKKCNIGFSNFYCQSGCGTLISAHSLGTPISRIARNVKAGIDAHEGRGNCFIDTELYGADALDVDMLRAYRDKVLLKNRGGRAFVAAYYSVALQIVVAIRKSRILRALIFSCLSLPISMVRRMYPHHSFIFPLLREARASKLDVYCQAPIVDSGRGATLGTCPKLLVVAICFIPWA</sequence>
<reference evidence="1 2" key="1">
    <citation type="submission" date="2017-10" db="EMBL/GenBank/DDBJ databases">
        <title>Genome announcement of Methylocella silvestris TVC from permafrost.</title>
        <authorList>
            <person name="Wang J."/>
            <person name="Geng K."/>
            <person name="Ul-Haque F."/>
            <person name="Crombie A.T."/>
            <person name="Street L.E."/>
            <person name="Wookey P.A."/>
            <person name="Murrell J.C."/>
            <person name="Pratscher J."/>
        </authorList>
    </citation>
    <scope>NUCLEOTIDE SEQUENCE [LARGE SCALE GENOMIC DNA]</scope>
    <source>
        <strain evidence="1 2">TVC</strain>
    </source>
</reference>
<name>A0A2J7TFR4_METSI</name>
<protein>
    <submittedName>
        <fullName evidence="1">Uncharacterized protein</fullName>
    </submittedName>
</protein>
<dbReference type="AlphaFoldDB" id="A0A2J7TFR4"/>
<dbReference type="EMBL" id="PDZR01000014">
    <property type="protein sequence ID" value="PNG25615.1"/>
    <property type="molecule type" value="Genomic_DNA"/>
</dbReference>
<proteinExistence type="predicted"/>
<gene>
    <name evidence="1" type="ORF">CR492_12905</name>
</gene>
<evidence type="ECO:0000313" key="2">
    <source>
        <dbReference type="Proteomes" id="UP000236286"/>
    </source>
</evidence>
<dbReference type="NCBIfam" id="NF041770">
    <property type="entry name" value="CFI_box_CTERM"/>
    <property type="match status" value="1"/>
</dbReference>
<comment type="caution">
    <text evidence="1">The sequence shown here is derived from an EMBL/GenBank/DDBJ whole genome shotgun (WGS) entry which is preliminary data.</text>
</comment>
<dbReference type="InterPro" id="IPR049886">
    <property type="entry name" value="CFI_box_CTERM_dom"/>
</dbReference>
<dbReference type="Proteomes" id="UP000236286">
    <property type="component" value="Unassembled WGS sequence"/>
</dbReference>
<evidence type="ECO:0000313" key="1">
    <source>
        <dbReference type="EMBL" id="PNG25615.1"/>
    </source>
</evidence>
<accession>A0A2J7TFR4</accession>